<dbReference type="PANTHER" id="PTHR34986:SF1">
    <property type="entry name" value="PROTEIN YIAL"/>
    <property type="match status" value="1"/>
</dbReference>
<dbReference type="EMBL" id="JAWXVI010000006">
    <property type="protein sequence ID" value="MDX6190126.1"/>
    <property type="molecule type" value="Genomic_DNA"/>
</dbReference>
<dbReference type="PANTHER" id="PTHR34986">
    <property type="entry name" value="EVOLVED BETA-GALACTOSIDASE SUBUNIT BETA"/>
    <property type="match status" value="1"/>
</dbReference>
<sequence length="150" mass="17005">MITDKIENIGLYKVIYHEIDKLIDVLVDQSLDSISEKVIDNNITLIPINSESVTAEFNGKILEAHKRLMDIHITVEGYDVIAYADVDSEVEEYLQYNEADDYALFTSDLIKKIVVPKGYFCIIPNNFAHMALYDGHVNVKKIVVKLQAGL</sequence>
<dbReference type="InterPro" id="IPR037012">
    <property type="entry name" value="NanQ/TabA/YiaL_sf"/>
</dbReference>
<dbReference type="Proteomes" id="UP001273350">
    <property type="component" value="Unassembled WGS sequence"/>
</dbReference>
<name>A0ABU4RHV7_9FLAO</name>
<protein>
    <submittedName>
        <fullName evidence="1">YhcH/YjgK/YiaL family protein</fullName>
    </submittedName>
</protein>
<dbReference type="Pfam" id="PF04074">
    <property type="entry name" value="DUF386"/>
    <property type="match status" value="1"/>
</dbReference>
<dbReference type="SUPFAM" id="SSF51197">
    <property type="entry name" value="Clavaminate synthase-like"/>
    <property type="match status" value="1"/>
</dbReference>
<gene>
    <name evidence="1" type="ORF">SGQ83_12265</name>
</gene>
<organism evidence="1 2">
    <name type="scientific">Flavobacterium cupriresistens</name>
    <dbReference type="NCBI Taxonomy" id="2893885"/>
    <lineage>
        <taxon>Bacteria</taxon>
        <taxon>Pseudomonadati</taxon>
        <taxon>Bacteroidota</taxon>
        <taxon>Flavobacteriia</taxon>
        <taxon>Flavobacteriales</taxon>
        <taxon>Flavobacteriaceae</taxon>
        <taxon>Flavobacterium</taxon>
    </lineage>
</organism>
<keyword evidence="2" id="KW-1185">Reference proteome</keyword>
<dbReference type="RefSeq" id="WP_230003352.1">
    <property type="nucleotide sequence ID" value="NZ_CP087134.1"/>
</dbReference>
<evidence type="ECO:0000313" key="2">
    <source>
        <dbReference type="Proteomes" id="UP001273350"/>
    </source>
</evidence>
<evidence type="ECO:0000313" key="1">
    <source>
        <dbReference type="EMBL" id="MDX6190126.1"/>
    </source>
</evidence>
<proteinExistence type="predicted"/>
<accession>A0ABU4RHV7</accession>
<dbReference type="InterPro" id="IPR004375">
    <property type="entry name" value="NanQ/TabA/YiaL"/>
</dbReference>
<dbReference type="Gene3D" id="2.60.120.370">
    <property type="entry name" value="YhcH/YjgK/YiaL"/>
    <property type="match status" value="1"/>
</dbReference>
<dbReference type="NCBIfam" id="TIGR00022">
    <property type="entry name" value="YhcH/YjgK/YiaL family protein"/>
    <property type="match status" value="1"/>
</dbReference>
<reference evidence="1 2" key="1">
    <citation type="submission" date="2023-11" db="EMBL/GenBank/DDBJ databases">
        <title>Unpublished Manusciprt.</title>
        <authorList>
            <person name="Saticioglu I.B."/>
            <person name="Ay H."/>
            <person name="Ajmi N."/>
            <person name="Altun S."/>
            <person name="Duman M."/>
        </authorList>
    </citation>
    <scope>NUCLEOTIDE SEQUENCE [LARGE SCALE GENOMIC DNA]</scope>
    <source>
        <strain evidence="1 2">Fl-318</strain>
    </source>
</reference>
<comment type="caution">
    <text evidence="1">The sequence shown here is derived from an EMBL/GenBank/DDBJ whole genome shotgun (WGS) entry which is preliminary data.</text>
</comment>